<proteinExistence type="predicted"/>
<gene>
    <name evidence="2" type="ORF">Plil01_001186300</name>
</gene>
<dbReference type="EMBL" id="BSXW01000701">
    <property type="protein sequence ID" value="GMF28229.1"/>
    <property type="molecule type" value="Genomic_DNA"/>
</dbReference>
<evidence type="ECO:0000313" key="2">
    <source>
        <dbReference type="EMBL" id="GMF28229.1"/>
    </source>
</evidence>
<keyword evidence="3" id="KW-1185">Reference proteome</keyword>
<sequence>MEQGVRGSSNATTSNCYFWRYALADRLLMDSSGNVSIGGSSVNSSYKLDINGALNATSLSIGGASMDLSKLSLLTATAGTAAASKALITDSSYGISGIRSLTVSGSTLNKSLVIQNDSTTVAASMNVVSTYQMELGVRPSSSSTTPNCVFLRYALADRLLMDSSGNVNIGGTTVNSSYKLDIAGDLNCSTLYVNGVQPDFGSIGLLSATAGTAEASKALIVDSSIAISNIGNVRIRNNATTALLGTATLNNYELLVERRQGTDDTAFAGIGFIASNSTNYSTYTPSAAICVKRDVGSIASSLIFANRITNNAVGACNERMRITSLGYVSIGTPLSGSQLTVESDGTQLYGAWERTFECWNSKATPMKLGVIMYGENGGTNSNGVSIGTHTNDPLRFMVGGSNVVKINSSSRMGVALSNDSPEATIHSGGQVWANDYMHIKNNANTAMYRWNWPATNYPAIGNEDGSLGRIRIGTCNASYVWQGYSPLYAGSYTNASDERYKKDIEDIPYGLDQVMQMRPRRFAWRDSNELAIGFIAQELLTVCREPVHIPNDPDTLNDQGLPINGYGIDLSSLTAVLVKAIQEQQSQISQLQKTLKALMEE</sequence>
<feature type="domain" description="Peptidase S74" evidence="1">
    <location>
        <begin position="496"/>
        <end position="595"/>
    </location>
</feature>
<evidence type="ECO:0000313" key="3">
    <source>
        <dbReference type="Proteomes" id="UP001165083"/>
    </source>
</evidence>
<dbReference type="Proteomes" id="UP001165083">
    <property type="component" value="Unassembled WGS sequence"/>
</dbReference>
<dbReference type="InterPro" id="IPR030392">
    <property type="entry name" value="S74_ICA"/>
</dbReference>
<dbReference type="Pfam" id="PF13884">
    <property type="entry name" value="Peptidase_S74"/>
    <property type="match status" value="1"/>
</dbReference>
<dbReference type="OrthoDB" id="128859at2759"/>
<evidence type="ECO:0000259" key="1">
    <source>
        <dbReference type="PROSITE" id="PS51688"/>
    </source>
</evidence>
<name>A0A9W6U3P8_9STRA</name>
<dbReference type="AlphaFoldDB" id="A0A9W6U3P8"/>
<organism evidence="2 3">
    <name type="scientific">Phytophthora lilii</name>
    <dbReference type="NCBI Taxonomy" id="2077276"/>
    <lineage>
        <taxon>Eukaryota</taxon>
        <taxon>Sar</taxon>
        <taxon>Stramenopiles</taxon>
        <taxon>Oomycota</taxon>
        <taxon>Peronosporomycetes</taxon>
        <taxon>Peronosporales</taxon>
        <taxon>Peronosporaceae</taxon>
        <taxon>Phytophthora</taxon>
    </lineage>
</organism>
<protein>
    <submittedName>
        <fullName evidence="2">Unnamed protein product</fullName>
    </submittedName>
</protein>
<reference evidence="2" key="1">
    <citation type="submission" date="2023-04" db="EMBL/GenBank/DDBJ databases">
        <title>Phytophthora lilii NBRC 32176.</title>
        <authorList>
            <person name="Ichikawa N."/>
            <person name="Sato H."/>
            <person name="Tonouchi N."/>
        </authorList>
    </citation>
    <scope>NUCLEOTIDE SEQUENCE</scope>
    <source>
        <strain evidence="2">NBRC 32176</strain>
    </source>
</reference>
<comment type="caution">
    <text evidence="2">The sequence shown here is derived from an EMBL/GenBank/DDBJ whole genome shotgun (WGS) entry which is preliminary data.</text>
</comment>
<accession>A0A9W6U3P8</accession>
<dbReference type="PROSITE" id="PS51688">
    <property type="entry name" value="ICA"/>
    <property type="match status" value="1"/>
</dbReference>